<evidence type="ECO:0000313" key="2">
    <source>
        <dbReference type="EMBL" id="KAL0461272.1"/>
    </source>
</evidence>
<dbReference type="AlphaFoldDB" id="A0AAW2Y715"/>
<dbReference type="Pfam" id="PF12776">
    <property type="entry name" value="Myb_DNA-bind_3"/>
    <property type="match status" value="1"/>
</dbReference>
<evidence type="ECO:0000259" key="1">
    <source>
        <dbReference type="Pfam" id="PF12776"/>
    </source>
</evidence>
<reference evidence="2" key="1">
    <citation type="submission" date="2020-06" db="EMBL/GenBank/DDBJ databases">
        <authorList>
            <person name="Li T."/>
            <person name="Hu X."/>
            <person name="Zhang T."/>
            <person name="Song X."/>
            <person name="Zhang H."/>
            <person name="Dai N."/>
            <person name="Sheng W."/>
            <person name="Hou X."/>
            <person name="Wei L."/>
        </authorList>
    </citation>
    <scope>NUCLEOTIDE SEQUENCE</scope>
    <source>
        <strain evidence="2">KEN1</strain>
        <tissue evidence="2">Leaf</tissue>
    </source>
</reference>
<dbReference type="InterPro" id="IPR024752">
    <property type="entry name" value="Myb/SANT-like_dom"/>
</dbReference>
<accession>A0AAW2Y715</accession>
<dbReference type="EMBL" id="JACGWN010000001">
    <property type="protein sequence ID" value="KAL0461272.1"/>
    <property type="molecule type" value="Genomic_DNA"/>
</dbReference>
<organism evidence="2">
    <name type="scientific">Sesamum latifolium</name>
    <dbReference type="NCBI Taxonomy" id="2727402"/>
    <lineage>
        <taxon>Eukaryota</taxon>
        <taxon>Viridiplantae</taxon>
        <taxon>Streptophyta</taxon>
        <taxon>Embryophyta</taxon>
        <taxon>Tracheophyta</taxon>
        <taxon>Spermatophyta</taxon>
        <taxon>Magnoliopsida</taxon>
        <taxon>eudicotyledons</taxon>
        <taxon>Gunneridae</taxon>
        <taxon>Pentapetalae</taxon>
        <taxon>asterids</taxon>
        <taxon>lamiids</taxon>
        <taxon>Lamiales</taxon>
        <taxon>Pedaliaceae</taxon>
        <taxon>Sesamum</taxon>
    </lineage>
</organism>
<dbReference type="PANTHER" id="PTHR46250:SF15">
    <property type="entry name" value="OS01G0523800 PROTEIN"/>
    <property type="match status" value="1"/>
</dbReference>
<comment type="caution">
    <text evidence="2">The sequence shown here is derived from an EMBL/GenBank/DDBJ whole genome shotgun (WGS) entry which is preliminary data.</text>
</comment>
<name>A0AAW2Y715_9LAMI</name>
<protein>
    <recommendedName>
        <fullName evidence="1">Myb/SANT-like domain-containing protein</fullName>
    </recommendedName>
</protein>
<dbReference type="PANTHER" id="PTHR46250">
    <property type="entry name" value="MYB/SANT-LIKE DNA-BINDING DOMAIN PROTEIN-RELATED"/>
    <property type="match status" value="1"/>
</dbReference>
<proteinExistence type="predicted"/>
<reference evidence="2" key="2">
    <citation type="journal article" date="2024" name="Plant">
        <title>Genomic evolution and insights into agronomic trait innovations of Sesamum species.</title>
        <authorList>
            <person name="Miao H."/>
            <person name="Wang L."/>
            <person name="Qu L."/>
            <person name="Liu H."/>
            <person name="Sun Y."/>
            <person name="Le M."/>
            <person name="Wang Q."/>
            <person name="Wei S."/>
            <person name="Zheng Y."/>
            <person name="Lin W."/>
            <person name="Duan Y."/>
            <person name="Cao H."/>
            <person name="Xiong S."/>
            <person name="Wang X."/>
            <person name="Wei L."/>
            <person name="Li C."/>
            <person name="Ma Q."/>
            <person name="Ju M."/>
            <person name="Zhao R."/>
            <person name="Li G."/>
            <person name="Mu C."/>
            <person name="Tian Q."/>
            <person name="Mei H."/>
            <person name="Zhang T."/>
            <person name="Gao T."/>
            <person name="Zhang H."/>
        </authorList>
    </citation>
    <scope>NUCLEOTIDE SEQUENCE</scope>
    <source>
        <strain evidence="2">KEN1</strain>
    </source>
</reference>
<sequence length="104" mass="12190">MARNFPHCNIKAEPHITSKLHVWKKQYSTFTSMMLKSGLGWDESRHMVTVEDDTAWDDYVKRDPTAKGMRHKSWPFFNAWKEIFEKDRANGDKGADPFKDANDI</sequence>
<feature type="domain" description="Myb/SANT-like" evidence="1">
    <location>
        <begin position="13"/>
        <end position="59"/>
    </location>
</feature>
<gene>
    <name evidence="2" type="ORF">Slati_0014800</name>
</gene>